<reference evidence="7 8" key="1">
    <citation type="journal article" date="2016" name="Mol. Biol. Evol.">
        <title>Genome-Wide Survey of Gut Fungi (Harpellales) Reveals the First Horizontally Transferred Ubiquitin Gene from a Mosquito Host.</title>
        <authorList>
            <person name="Wang Y."/>
            <person name="White M.M."/>
            <person name="Kvist S."/>
            <person name="Moncalvo J.M."/>
        </authorList>
    </citation>
    <scope>NUCLEOTIDE SEQUENCE [LARGE SCALE GENOMIC DNA]</scope>
    <source>
        <strain evidence="7 8">ALG-7-W6</strain>
    </source>
</reference>
<dbReference type="PROSITE" id="PS51503">
    <property type="entry name" value="HIG1"/>
    <property type="match status" value="1"/>
</dbReference>
<evidence type="ECO:0000313" key="7">
    <source>
        <dbReference type="EMBL" id="OLY77730.1"/>
    </source>
</evidence>
<name>A0A1R0GLI5_9FUNG</name>
<keyword evidence="2 5" id="KW-0812">Transmembrane</keyword>
<evidence type="ECO:0000313" key="8">
    <source>
        <dbReference type="Proteomes" id="UP000187455"/>
    </source>
</evidence>
<gene>
    <name evidence="7" type="ORF">AYI68_g8236</name>
</gene>
<organism evidence="7 8">
    <name type="scientific">Smittium mucronatum</name>
    <dbReference type="NCBI Taxonomy" id="133383"/>
    <lineage>
        <taxon>Eukaryota</taxon>
        <taxon>Fungi</taxon>
        <taxon>Fungi incertae sedis</taxon>
        <taxon>Zoopagomycota</taxon>
        <taxon>Kickxellomycotina</taxon>
        <taxon>Harpellomycetes</taxon>
        <taxon>Harpellales</taxon>
        <taxon>Legeriomycetaceae</taxon>
        <taxon>Smittium</taxon>
    </lineage>
</organism>
<proteinExistence type="predicted"/>
<evidence type="ECO:0000256" key="3">
    <source>
        <dbReference type="ARBA" id="ARBA00022989"/>
    </source>
</evidence>
<evidence type="ECO:0000256" key="4">
    <source>
        <dbReference type="ARBA" id="ARBA00023136"/>
    </source>
</evidence>
<dbReference type="Pfam" id="PF04588">
    <property type="entry name" value="HIG_1_N"/>
    <property type="match status" value="1"/>
</dbReference>
<evidence type="ECO:0000256" key="2">
    <source>
        <dbReference type="ARBA" id="ARBA00022692"/>
    </source>
</evidence>
<dbReference type="GO" id="GO:0033617">
    <property type="term" value="P:mitochondrial respiratory chain complex IV assembly"/>
    <property type="evidence" value="ECO:0007669"/>
    <property type="project" value="TreeGrafter"/>
</dbReference>
<feature type="transmembrane region" description="Helical" evidence="5">
    <location>
        <begin position="122"/>
        <end position="142"/>
    </location>
</feature>
<feature type="domain" description="HIG1" evidence="6">
    <location>
        <begin position="94"/>
        <end position="185"/>
    </location>
</feature>
<keyword evidence="3 5" id="KW-1133">Transmembrane helix</keyword>
<keyword evidence="4 5" id="KW-0472">Membrane</keyword>
<dbReference type="PANTHER" id="PTHR28018">
    <property type="entry name" value="RESPIRATORY SUPERCOMPLEX FACTOR 2, MITOCHONDRIAL"/>
    <property type="match status" value="1"/>
</dbReference>
<dbReference type="InterPro" id="IPR040153">
    <property type="entry name" value="Rcf2"/>
</dbReference>
<accession>A0A1R0GLI5</accession>
<feature type="transmembrane region" description="Helical" evidence="5">
    <location>
        <begin position="157"/>
        <end position="177"/>
    </location>
</feature>
<dbReference type="OrthoDB" id="1915122at2759"/>
<comment type="caution">
    <text evidence="7">The sequence shown here is derived from an EMBL/GenBank/DDBJ whole genome shotgun (WGS) entry which is preliminary data.</text>
</comment>
<evidence type="ECO:0000259" key="6">
    <source>
        <dbReference type="PROSITE" id="PS51503"/>
    </source>
</evidence>
<dbReference type="GO" id="GO:0005739">
    <property type="term" value="C:mitochondrion"/>
    <property type="evidence" value="ECO:0007669"/>
    <property type="project" value="UniProtKB-SubCell"/>
</dbReference>
<dbReference type="Proteomes" id="UP000187455">
    <property type="component" value="Unassembled WGS sequence"/>
</dbReference>
<dbReference type="AlphaFoldDB" id="A0A1R0GLI5"/>
<protein>
    <submittedName>
        <fullName evidence="7">Respiratory supercomplex factor 2-like protein</fullName>
    </submittedName>
</protein>
<comment type="subcellular location">
    <subcellularLocation>
        <location evidence="1">Mitochondrion</location>
    </subcellularLocation>
</comment>
<keyword evidence="8" id="KW-1185">Reference proteome</keyword>
<feature type="transmembrane region" description="Helical" evidence="5">
    <location>
        <begin position="21"/>
        <end position="43"/>
    </location>
</feature>
<evidence type="ECO:0000256" key="5">
    <source>
        <dbReference type="SAM" id="Phobius"/>
    </source>
</evidence>
<dbReference type="STRING" id="133383.A0A1R0GLI5"/>
<dbReference type="InterPro" id="IPR007667">
    <property type="entry name" value="Hypoxia_induced_domain"/>
</dbReference>
<sequence length="191" mass="20816">MVKILTEEEDRVIDKLILHNTIVSVCMGVGLGTLASMGLSRVWPAYGRLPLGIKGPLIMSGTVALMVVRTENQNILYERVLYKNGRHGASDESPEEAPKPKKVIAPGSGADRALSYFLENKYGILGTMWAAAAAGSVYKLYLNKHITWTQRLVQARMYAQALTIVGLLGVAAVSKLAHEDLHKTSGFSKSY</sequence>
<dbReference type="PANTHER" id="PTHR28018:SF3">
    <property type="entry name" value="RESPIRATORY SUPERCOMPLEX FACTOR 2, MITOCHONDRIAL"/>
    <property type="match status" value="1"/>
</dbReference>
<evidence type="ECO:0000256" key="1">
    <source>
        <dbReference type="ARBA" id="ARBA00004173"/>
    </source>
</evidence>
<dbReference type="EMBL" id="LSSL01007710">
    <property type="protein sequence ID" value="OLY77730.1"/>
    <property type="molecule type" value="Genomic_DNA"/>
</dbReference>